<dbReference type="AlphaFoldDB" id="A0A4P7LAR9"/>
<evidence type="ECO:0000313" key="3">
    <source>
        <dbReference type="EMBL" id="QBY46232.1"/>
    </source>
</evidence>
<dbReference type="EMBL" id="CP038617">
    <property type="protein sequence ID" value="QBY46232.1"/>
    <property type="molecule type" value="Genomic_DNA"/>
</dbReference>
<dbReference type="RefSeq" id="WP_246067177.1">
    <property type="nucleotide sequence ID" value="NZ_CP038613.1"/>
</dbReference>
<keyword evidence="1" id="KW-0812">Transmembrane</keyword>
<evidence type="ECO:0000313" key="5">
    <source>
        <dbReference type="EMBL" id="WGM08152.1"/>
    </source>
</evidence>
<organism evidence="3 6">
    <name type="scientific">Arsenophonus nasoniae</name>
    <name type="common">son-killer infecting Nasonia vitripennis</name>
    <dbReference type="NCBI Taxonomy" id="638"/>
    <lineage>
        <taxon>Bacteria</taxon>
        <taxon>Pseudomonadati</taxon>
        <taxon>Pseudomonadota</taxon>
        <taxon>Gammaproteobacteria</taxon>
        <taxon>Enterobacterales</taxon>
        <taxon>Morganellaceae</taxon>
        <taxon>Arsenophonus</taxon>
    </lineage>
</organism>
<reference evidence="4" key="2">
    <citation type="submission" date="2023-04" db="EMBL/GenBank/DDBJ databases">
        <title>Genome dynamics across the evolutionary transition to endosymbiosis.</title>
        <authorList>
            <person name="Siozios S."/>
            <person name="Nadal-Jimenez P."/>
            <person name="Azagi T."/>
            <person name="Sprong H."/>
            <person name="Frost C.L."/>
            <person name="Parratt S.R."/>
            <person name="Taylor G."/>
            <person name="Brettell L."/>
            <person name="Lew K.C."/>
            <person name="Croft L."/>
            <person name="King K.C."/>
            <person name="Brockhurst M.A."/>
            <person name="Hypsa V."/>
            <person name="Novakova E."/>
            <person name="Darby A.C."/>
            <person name="Hurst G.D.D."/>
        </authorList>
    </citation>
    <scope>NUCLEOTIDE SEQUENCE</scope>
    <source>
        <strain evidence="4">ANv_CAN</strain>
        <plasmid evidence="5">paNv_CAN2</plasmid>
    </source>
</reference>
<dbReference type="Proteomes" id="UP001177592">
    <property type="component" value="Plasmid paNv_CAN2"/>
</dbReference>
<name>A0A4P7LAR9_9GAMM</name>
<accession>A0A4P7LAR9</accession>
<proteinExistence type="predicted"/>
<geneLocation type="plasmid" evidence="6">
    <name>parsfin5</name>
</geneLocation>
<geneLocation type="plasmid" evidence="5 7">
    <name>paNv_CAN2</name>
</geneLocation>
<evidence type="ECO:0000313" key="7">
    <source>
        <dbReference type="Proteomes" id="UP001177592"/>
    </source>
</evidence>
<evidence type="ECO:0000313" key="6">
    <source>
        <dbReference type="Proteomes" id="UP000295134"/>
    </source>
</evidence>
<dbReference type="KEGG" id="ans:ArsFIN_48430"/>
<protein>
    <submittedName>
        <fullName evidence="4">Major capsid protein</fullName>
    </submittedName>
</protein>
<evidence type="ECO:0000313" key="2">
    <source>
        <dbReference type="EMBL" id="QBY43580.1"/>
    </source>
</evidence>
<dbReference type="Proteomes" id="UP000295134">
    <property type="component" value="Chromosome"/>
</dbReference>
<keyword evidence="3" id="KW-0614">Plasmid</keyword>
<dbReference type="Pfam" id="PF05356">
    <property type="entry name" value="Phage_Coat_B"/>
    <property type="match status" value="1"/>
</dbReference>
<dbReference type="EMBL" id="CP038613">
    <property type="protein sequence ID" value="QBY43580.1"/>
    <property type="molecule type" value="Genomic_DNA"/>
</dbReference>
<dbReference type="EMBL" id="CP123523">
    <property type="protein sequence ID" value="WGM07590.1"/>
    <property type="molecule type" value="Genomic_DNA"/>
</dbReference>
<dbReference type="InterPro" id="IPR008020">
    <property type="entry name" value="G8P"/>
</dbReference>
<keyword evidence="1" id="KW-1133">Transmembrane helix</keyword>
<dbReference type="Proteomes" id="UP000295134">
    <property type="component" value="Plasmid pArsFIN5"/>
</dbReference>
<keyword evidence="7" id="KW-1185">Reference proteome</keyword>
<dbReference type="GeneID" id="96879285"/>
<geneLocation type="plasmid" evidence="3">
    <name>pArsFIN5</name>
</geneLocation>
<evidence type="ECO:0000256" key="1">
    <source>
        <dbReference type="SAM" id="Phobius"/>
    </source>
</evidence>
<sequence length="93" mass="9818">MLTKLSLNKFFNKLNLRTLYLSVGIGLFGAFSSAMSFAEAATGTSTAIDYTQLTNSLNFNSVMTGILAVAGGLIAVYAGMAGVKWVLRMVRGA</sequence>
<dbReference type="Proteomes" id="UP001177592">
    <property type="component" value="Chromosome"/>
</dbReference>
<dbReference type="EMBL" id="CP123525">
    <property type="protein sequence ID" value="WGM08152.1"/>
    <property type="molecule type" value="Genomic_DNA"/>
</dbReference>
<gene>
    <name evidence="2" type="ORF">ArsFIN_21480</name>
    <name evidence="3" type="ORF">ArsFIN_48430</name>
    <name evidence="4" type="ORF">QE258_10310</name>
    <name evidence="5" type="ORF">QE258_23035</name>
</gene>
<feature type="transmembrane region" description="Helical" evidence="1">
    <location>
        <begin position="64"/>
        <end position="87"/>
    </location>
</feature>
<dbReference type="KEGG" id="ans:ArsFIN_21480"/>
<reference evidence="3 6" key="1">
    <citation type="submission" date="2019-03" db="EMBL/GenBank/DDBJ databases">
        <title>Long-read sequencing reveals hyperdense prophage content in a complex bacterial symbiont genome.</title>
        <authorList>
            <person name="Frost C.L."/>
            <person name="Siozios S."/>
            <person name="Nadal-Jimenez P."/>
            <person name="Brockhurst M.A."/>
            <person name="King K.C."/>
            <person name="Darby A.C."/>
            <person name="Hurst G.D.D."/>
        </authorList>
    </citation>
    <scope>NUCLEOTIDE SEQUENCE [LARGE SCALE GENOMIC DNA]</scope>
    <source>
        <strain evidence="3 6">FIN</strain>
        <plasmid evidence="3">pArsFIN5</plasmid>
        <plasmid evidence="6">parsfin5</plasmid>
    </source>
</reference>
<evidence type="ECO:0000313" key="4">
    <source>
        <dbReference type="EMBL" id="WGM07590.1"/>
    </source>
</evidence>
<keyword evidence="1" id="KW-0472">Membrane</keyword>